<feature type="compositionally biased region" description="Polar residues" evidence="1">
    <location>
        <begin position="847"/>
        <end position="860"/>
    </location>
</feature>
<feature type="compositionally biased region" description="Pro residues" evidence="1">
    <location>
        <begin position="799"/>
        <end position="810"/>
    </location>
</feature>
<dbReference type="Pfam" id="PF25381">
    <property type="entry name" value="PH_26"/>
    <property type="match status" value="1"/>
</dbReference>
<dbReference type="Gene3D" id="2.30.29.30">
    <property type="entry name" value="Pleckstrin-homology domain (PH domain)/Phosphotyrosine-binding domain (PTB)"/>
    <property type="match status" value="1"/>
</dbReference>
<dbReference type="InterPro" id="IPR058155">
    <property type="entry name" value="Skg3/CAF120-like_PH"/>
</dbReference>
<sequence length="1048" mass="117840">MNSVKKRFGSNNSQNSSPKKRSEPAQLSRAPSNDLDDLSPELVPIVTLLSSQSHRRYHEGIFMLYYDLNGDGKPADREWKEVYGILTGNQLAYWDAANLAEFRDNPEALLQASSKPNYINFTDSVYNAMKTLPAAKQNLDNVIIVSTTLKNRYIIQFKAYRDLTDWYLALRLANYEYSSLQEAYTGALLSARGSRLSDIRTVLAEKRYNHEDWVSIRYGSGMAWKRCYAVVEPSTMKRKVFTPGRILLYETEQMKKKQLMAVVNNATSVTAIYPQSPQLIDHSTMLKLEGYINFKSPSVATKVSKKSWEDFKNTSIFIMPEAHSAVPGFDTLIRFLIPLLDSFGLYGRPKRLKADRIDPESLLFALPTLPHVHYLEIKDLERLIERNDFLSWDVKQWTNEFKAIMKGKLSQGYEGCGSTRGLMGAVNSLNSPRSTSSSSFKKPGNYVAVQNPLPRPNNESTGSLNSIPGLASTPSQTMANKNPHGLTIQASPAQSGASLSPDVGSRHKLDAHKSVQLADIYQKYSDIKSPSDQFHTDRNQLLNGSHEKLVEDELPEGFRQIHIGNNDVGAYPKNDDALFGDDEDDEDDDGKRFDTHDIGLRNQDDSNLALPSFTNRNSSYSSVKSPMTQYHEFNEQFSKAVDHKRREPQELNYTDSESDEESIAPSPPPHHFPYDKDTSPLHLPKTNPNFNNVSRGTTTPRGDAQGPDYLSIHSESGKVISADSSPLSDNSGERDTNVPYPTYDQPTTSRSQAHHISSPNSSQNYVAKFSSQDSQIPSTRIQDATSSTPQIQVADSNNVPPPVQKYPPPQSRQQHQQYQYQPQPQPQQSQQPRSQGRPGYENPQLPPQQQVYPNSQQFGYQVQPSTPPSQSSATFNQPQHQYRPQAQQQYQPPPQQQQQYAPHKQYSPQQQYRPPPQNASRPPPQQQYAPQPQYQKQQPHPSQQYRPQPQQSGIPPSVNYQQKPPQPRSQHQPGIPPSVSMQPVPRPQRPVVPQQQSAANMRGYNGTPQGQYQYQVNPNIPTGAPGAPSHGRKPPPPGNPNFNSSRPY</sequence>
<feature type="compositionally biased region" description="Polar residues" evidence="1">
    <location>
        <begin position="686"/>
        <end position="700"/>
    </location>
</feature>
<feature type="compositionally biased region" description="Polar residues" evidence="1">
    <location>
        <begin position="1006"/>
        <end position="1020"/>
    </location>
</feature>
<keyword evidence="4" id="KW-1185">Reference proteome</keyword>
<feature type="compositionally biased region" description="Acidic residues" evidence="1">
    <location>
        <begin position="578"/>
        <end position="588"/>
    </location>
</feature>
<feature type="compositionally biased region" description="Low complexity" evidence="1">
    <location>
        <begin position="429"/>
        <end position="439"/>
    </location>
</feature>
<feature type="compositionally biased region" description="Low complexity" evidence="1">
    <location>
        <begin position="811"/>
        <end position="838"/>
    </location>
</feature>
<gene>
    <name evidence="3" type="primary">SKG3</name>
    <name evidence="3" type="ORF">CAAN4_C03026</name>
</gene>
<dbReference type="InterPro" id="IPR001849">
    <property type="entry name" value="PH_domain"/>
</dbReference>
<dbReference type="EMBL" id="OZ004255">
    <property type="protein sequence ID" value="CAK7899505.1"/>
    <property type="molecule type" value="Genomic_DNA"/>
</dbReference>
<feature type="compositionally biased region" description="Polar residues" evidence="1">
    <location>
        <begin position="744"/>
        <end position="798"/>
    </location>
</feature>
<dbReference type="SUPFAM" id="SSF50729">
    <property type="entry name" value="PH domain-like"/>
    <property type="match status" value="1"/>
</dbReference>
<proteinExistence type="predicted"/>
<evidence type="ECO:0000256" key="1">
    <source>
        <dbReference type="SAM" id="MobiDB-lite"/>
    </source>
</evidence>
<feature type="compositionally biased region" description="Low complexity" evidence="1">
    <location>
        <begin position="926"/>
        <end position="951"/>
    </location>
</feature>
<feature type="compositionally biased region" description="Low complexity" evidence="1">
    <location>
        <begin position="861"/>
        <end position="912"/>
    </location>
</feature>
<dbReference type="InterPro" id="IPR011993">
    <property type="entry name" value="PH-like_dom_sf"/>
</dbReference>
<feature type="compositionally biased region" description="Polar residues" evidence="1">
    <location>
        <begin position="457"/>
        <end position="480"/>
    </location>
</feature>
<accession>A0ABP0EBI6</accession>
<feature type="region of interest" description="Disordered" evidence="1">
    <location>
        <begin position="652"/>
        <end position="1048"/>
    </location>
</feature>
<organism evidence="3 4">
    <name type="scientific">[Candida] anglica</name>
    <dbReference type="NCBI Taxonomy" id="148631"/>
    <lineage>
        <taxon>Eukaryota</taxon>
        <taxon>Fungi</taxon>
        <taxon>Dikarya</taxon>
        <taxon>Ascomycota</taxon>
        <taxon>Saccharomycotina</taxon>
        <taxon>Pichiomycetes</taxon>
        <taxon>Debaryomycetaceae</taxon>
        <taxon>Kurtzmaniella</taxon>
    </lineage>
</organism>
<evidence type="ECO:0000259" key="2">
    <source>
        <dbReference type="PROSITE" id="PS50003"/>
    </source>
</evidence>
<feature type="compositionally biased region" description="Basic and acidic residues" evidence="1">
    <location>
        <begin position="589"/>
        <end position="604"/>
    </location>
</feature>
<feature type="compositionally biased region" description="Polar residues" evidence="1">
    <location>
        <begin position="488"/>
        <end position="498"/>
    </location>
</feature>
<protein>
    <submittedName>
        <fullName evidence="3">Protein Skg3p</fullName>
    </submittedName>
</protein>
<feature type="region of interest" description="Disordered" evidence="1">
    <location>
        <begin position="564"/>
        <end position="626"/>
    </location>
</feature>
<feature type="region of interest" description="Disordered" evidence="1">
    <location>
        <begin position="429"/>
        <end position="506"/>
    </location>
</feature>
<evidence type="ECO:0000313" key="3">
    <source>
        <dbReference type="EMBL" id="CAK7899505.1"/>
    </source>
</evidence>
<feature type="region of interest" description="Disordered" evidence="1">
    <location>
        <begin position="1"/>
        <end position="36"/>
    </location>
</feature>
<dbReference type="PROSITE" id="PS50003">
    <property type="entry name" value="PH_DOMAIN"/>
    <property type="match status" value="1"/>
</dbReference>
<feature type="compositionally biased region" description="Polar residues" evidence="1">
    <location>
        <begin position="612"/>
        <end position="626"/>
    </location>
</feature>
<evidence type="ECO:0000313" key="4">
    <source>
        <dbReference type="Proteomes" id="UP001497600"/>
    </source>
</evidence>
<dbReference type="Pfam" id="PF00169">
    <property type="entry name" value="PH"/>
    <property type="match status" value="1"/>
</dbReference>
<feature type="compositionally biased region" description="Polar residues" evidence="1">
    <location>
        <begin position="952"/>
        <end position="972"/>
    </location>
</feature>
<feature type="domain" description="PH" evidence="2">
    <location>
        <begin position="55"/>
        <end position="175"/>
    </location>
</feature>
<feature type="compositionally biased region" description="Pro residues" evidence="1">
    <location>
        <begin position="913"/>
        <end position="925"/>
    </location>
</feature>
<dbReference type="Proteomes" id="UP001497600">
    <property type="component" value="Chromosome C"/>
</dbReference>
<reference evidence="3 4" key="1">
    <citation type="submission" date="2024-01" db="EMBL/GenBank/DDBJ databases">
        <authorList>
            <consortium name="Genoscope - CEA"/>
            <person name="William W."/>
        </authorList>
    </citation>
    <scope>NUCLEOTIDE SEQUENCE [LARGE SCALE GENOMIC DNA]</scope>
    <source>
        <strain evidence="3 4">29B2s-10</strain>
    </source>
</reference>
<name>A0ABP0EBI6_9ASCO</name>